<keyword evidence="1" id="KW-0472">Membrane</keyword>
<dbReference type="AlphaFoldDB" id="A0A8F0WQB1"/>
<sequence length="131" mass="15499">MVVNNSMKEINKDLSEVVNQIDETLRSSIIDLDLFNSLISYINNLNFIQTLAFTHICAVIFIFLSLNSLIALYFGDYLINRFNNENKYPRIYKSIELRKKFQVYFIIKDLIIIYIILILLTFINILLFITF</sequence>
<protein>
    <submittedName>
        <fullName evidence="2">Uncharacterized protein</fullName>
    </submittedName>
</protein>
<dbReference type="GeneID" id="67128595"/>
<name>A0A8F0WQB1_9AGAM</name>
<feature type="transmembrane region" description="Helical" evidence="1">
    <location>
        <begin position="52"/>
        <end position="74"/>
    </location>
</feature>
<feature type="transmembrane region" description="Helical" evidence="1">
    <location>
        <begin position="103"/>
        <end position="129"/>
    </location>
</feature>
<accession>A0A8F0WQB1</accession>
<keyword evidence="1" id="KW-1133">Transmembrane helix</keyword>
<dbReference type="EMBL" id="MW660363">
    <property type="protein sequence ID" value="QWM97166.1"/>
    <property type="molecule type" value="Genomic_DNA"/>
</dbReference>
<keyword evidence="2" id="KW-0496">Mitochondrion</keyword>
<geneLocation type="mitochondrion" evidence="2"/>
<proteinExistence type="predicted"/>
<gene>
    <name evidence="2" type="primary">orf131</name>
</gene>
<keyword evidence="1" id="KW-0812">Transmembrane</keyword>
<reference evidence="2" key="1">
    <citation type="submission" date="2021-02" db="EMBL/GenBank/DDBJ databases">
        <title>The Complete Mitochondrion Genome Sequence and Annotation of Tylopilus plumbeoviolaceoides.</title>
        <authorList>
            <person name="Song W.W."/>
            <person name="Shi C.C."/>
            <person name="Lu Y.Y."/>
        </authorList>
    </citation>
    <scope>NUCLEOTIDE SEQUENCE</scope>
</reference>
<dbReference type="RefSeq" id="YP_010137127.1">
    <property type="nucleotide sequence ID" value="NC_056835.1"/>
</dbReference>
<evidence type="ECO:0000313" key="2">
    <source>
        <dbReference type="EMBL" id="QWM97166.1"/>
    </source>
</evidence>
<organism evidence="2">
    <name type="scientific">Tylopilus plumbeoviolaceoides</name>
    <dbReference type="NCBI Taxonomy" id="374766"/>
    <lineage>
        <taxon>Eukaryota</taxon>
        <taxon>Fungi</taxon>
        <taxon>Dikarya</taxon>
        <taxon>Basidiomycota</taxon>
        <taxon>Agaricomycotina</taxon>
        <taxon>Agaricomycetes</taxon>
        <taxon>Agaricomycetidae</taxon>
        <taxon>Boletales</taxon>
        <taxon>Boletineae</taxon>
        <taxon>Boletaceae</taxon>
        <taxon>Boletoideae</taxon>
        <taxon>Tylopilus</taxon>
    </lineage>
</organism>
<evidence type="ECO:0000256" key="1">
    <source>
        <dbReference type="SAM" id="Phobius"/>
    </source>
</evidence>